<dbReference type="EMBL" id="JACJQY010000027">
    <property type="protein sequence ID" value="MBD2318336.1"/>
    <property type="molecule type" value="Genomic_DNA"/>
</dbReference>
<accession>A0ABR8CDC6</accession>
<evidence type="ECO:0000313" key="1">
    <source>
        <dbReference type="EMBL" id="MBD2318336.1"/>
    </source>
</evidence>
<gene>
    <name evidence="1" type="ORF">H6G05_15960</name>
</gene>
<protein>
    <submittedName>
        <fullName evidence="1">Chorismate lyase</fullName>
        <ecNumber evidence="1">4.1.3.40</ecNumber>
    </submittedName>
</protein>
<dbReference type="Proteomes" id="UP000618445">
    <property type="component" value="Unassembled WGS sequence"/>
</dbReference>
<dbReference type="NCBIfam" id="NF037993">
    <property type="entry name" value="cyano_chori_ly"/>
    <property type="match status" value="1"/>
</dbReference>
<name>A0ABR8CDC6_9CYAN</name>
<dbReference type="InterPro" id="IPR048022">
    <property type="entry name" value="Ch_lyase_cyan"/>
</dbReference>
<keyword evidence="2" id="KW-1185">Reference proteome</keyword>
<dbReference type="Gene3D" id="3.40.1410.10">
    <property type="entry name" value="Chorismate lyase-like"/>
    <property type="match status" value="1"/>
</dbReference>
<comment type="caution">
    <text evidence="1">The sequence shown here is derived from an EMBL/GenBank/DDBJ whole genome shotgun (WGS) entry which is preliminary data.</text>
</comment>
<dbReference type="InterPro" id="IPR028978">
    <property type="entry name" value="Chorismate_lyase_/UTRA_dom_sf"/>
</dbReference>
<keyword evidence="1" id="KW-0456">Lyase</keyword>
<dbReference type="InterPro" id="IPR002800">
    <property type="entry name" value="Rv2949c-like"/>
</dbReference>
<evidence type="ECO:0000313" key="2">
    <source>
        <dbReference type="Proteomes" id="UP000618445"/>
    </source>
</evidence>
<organism evidence="1 2">
    <name type="scientific">Phormidium tenue FACHB-1050</name>
    <dbReference type="NCBI Taxonomy" id="2692857"/>
    <lineage>
        <taxon>Bacteria</taxon>
        <taxon>Bacillati</taxon>
        <taxon>Cyanobacteriota</taxon>
        <taxon>Cyanophyceae</taxon>
        <taxon>Oscillatoriophycideae</taxon>
        <taxon>Oscillatoriales</taxon>
        <taxon>Oscillatoriaceae</taxon>
        <taxon>Phormidium</taxon>
    </lineage>
</organism>
<proteinExistence type="predicted"/>
<dbReference type="EC" id="4.1.3.40" evidence="1"/>
<dbReference type="Pfam" id="PF01947">
    <property type="entry name" value="Rv2949c-like"/>
    <property type="match status" value="1"/>
</dbReference>
<sequence length="214" mass="24165">MTISSAQSIQIPDSQSLNGESISAWNRIEEPMWQGSEADIRKGLPFNLLSPTWQMFLMGDGAPTRHLQLLTQSDISVEVLAMTNIGDDDDNAPSDISLIASPRIRRQIFLRSQQTGEIFSHATSWWSEAAMQKYLKDPSLPIWVSLNQKYTELYRDLKGIYKGACPNLAKAFGYPEVDTYWARHYLLWHGGEPITMLYEIYSPAIGKYLGSSSL</sequence>
<reference evidence="1 2" key="1">
    <citation type="journal article" date="2020" name="ISME J.">
        <title>Comparative genomics reveals insights into cyanobacterial evolution and habitat adaptation.</title>
        <authorList>
            <person name="Chen M.Y."/>
            <person name="Teng W.K."/>
            <person name="Zhao L."/>
            <person name="Hu C.X."/>
            <person name="Zhou Y.K."/>
            <person name="Han B.P."/>
            <person name="Song L.R."/>
            <person name="Shu W.S."/>
        </authorList>
    </citation>
    <scope>NUCLEOTIDE SEQUENCE [LARGE SCALE GENOMIC DNA]</scope>
    <source>
        <strain evidence="1 2">FACHB-1050</strain>
    </source>
</reference>
<dbReference type="SUPFAM" id="SSF64288">
    <property type="entry name" value="Chorismate lyase-like"/>
    <property type="match status" value="1"/>
</dbReference>
<dbReference type="GO" id="GO:0008813">
    <property type="term" value="F:chorismate lyase activity"/>
    <property type="evidence" value="ECO:0007669"/>
    <property type="project" value="UniProtKB-EC"/>
</dbReference>
<dbReference type="RefSeq" id="WP_190579261.1">
    <property type="nucleotide sequence ID" value="NZ_CAWPQU010000020.1"/>
</dbReference>